<protein>
    <recommendedName>
        <fullName evidence="3">Peptidase family S51</fullName>
    </recommendedName>
</protein>
<dbReference type="EMBL" id="JAVREJ010000016">
    <property type="protein sequence ID" value="MDT0352138.1"/>
    <property type="molecule type" value="Genomic_DNA"/>
</dbReference>
<sequence>MRAFVLGPQRRPTLGPVVGALDLAAPVSTVTAGWEEREPDDTELDALLGGRSRNLRLHARWQDVLARDPAYADAERQYRAALREHRALYQLRLDAALRGLREVTRYDGDDAVRSAARTDAEAVVRLVDEQHLARVREARASFEDTWRPGERDAVAEHRSAVSHLAGSASALVVTGGNVEVLLHVLRLFAVPAPPAVIAWSAGAMALTERVLLFHDRTPYSPSDAEFLDSGVGWLRGCVLLPHARRRLRTDDPVRMAELAARAAPARCVVLDDGVRLDLGSHGELPPDARVVAGDGHIGEVA</sequence>
<name>A0ABU2NFA6_9PSEU</name>
<dbReference type="RefSeq" id="WP_311558643.1">
    <property type="nucleotide sequence ID" value="NZ_JAVREJ010000016.1"/>
</dbReference>
<reference evidence="2" key="1">
    <citation type="submission" date="2023-07" db="EMBL/GenBank/DDBJ databases">
        <title>30 novel species of actinomycetes from the DSMZ collection.</title>
        <authorList>
            <person name="Nouioui I."/>
        </authorList>
    </citation>
    <scope>NUCLEOTIDE SEQUENCE [LARGE SCALE GENOMIC DNA]</scope>
    <source>
        <strain evidence="2">DSM 45834</strain>
    </source>
</reference>
<evidence type="ECO:0000313" key="2">
    <source>
        <dbReference type="Proteomes" id="UP001183202"/>
    </source>
</evidence>
<keyword evidence="2" id="KW-1185">Reference proteome</keyword>
<evidence type="ECO:0000313" key="1">
    <source>
        <dbReference type="EMBL" id="MDT0352138.1"/>
    </source>
</evidence>
<accession>A0ABU2NFA6</accession>
<proteinExistence type="predicted"/>
<gene>
    <name evidence="1" type="ORF">RM445_21645</name>
</gene>
<dbReference type="InterPro" id="IPR029062">
    <property type="entry name" value="Class_I_gatase-like"/>
</dbReference>
<organism evidence="1 2">
    <name type="scientific">Pseudonocardia charpentierae</name>
    <dbReference type="NCBI Taxonomy" id="3075545"/>
    <lineage>
        <taxon>Bacteria</taxon>
        <taxon>Bacillati</taxon>
        <taxon>Actinomycetota</taxon>
        <taxon>Actinomycetes</taxon>
        <taxon>Pseudonocardiales</taxon>
        <taxon>Pseudonocardiaceae</taxon>
        <taxon>Pseudonocardia</taxon>
    </lineage>
</organism>
<evidence type="ECO:0008006" key="3">
    <source>
        <dbReference type="Google" id="ProtNLM"/>
    </source>
</evidence>
<comment type="caution">
    <text evidence="1">The sequence shown here is derived from an EMBL/GenBank/DDBJ whole genome shotgun (WGS) entry which is preliminary data.</text>
</comment>
<dbReference type="Proteomes" id="UP001183202">
    <property type="component" value="Unassembled WGS sequence"/>
</dbReference>
<dbReference type="Gene3D" id="3.40.50.880">
    <property type="match status" value="1"/>
</dbReference>